<dbReference type="Proteomes" id="UP000563524">
    <property type="component" value="Unassembled WGS sequence"/>
</dbReference>
<comment type="caution">
    <text evidence="2">The sequence shown here is derived from an EMBL/GenBank/DDBJ whole genome shotgun (WGS) entry which is preliminary data.</text>
</comment>
<reference evidence="2 3" key="1">
    <citation type="submission" date="2020-08" db="EMBL/GenBank/DDBJ databases">
        <title>Genomic Encyclopedia of Type Strains, Phase IV (KMG-IV): sequencing the most valuable type-strain genomes for metagenomic binning, comparative biology and taxonomic classification.</title>
        <authorList>
            <person name="Goeker M."/>
        </authorList>
    </citation>
    <scope>NUCLEOTIDE SEQUENCE [LARGE SCALE GENOMIC DNA]</scope>
    <source>
        <strain evidence="2 3">DSM 102850</strain>
    </source>
</reference>
<dbReference type="PROSITE" id="PS51257">
    <property type="entry name" value="PROKAR_LIPOPROTEIN"/>
    <property type="match status" value="1"/>
</dbReference>
<feature type="chain" id="PRO_5032372203" description="Serine protease" evidence="1">
    <location>
        <begin position="27"/>
        <end position="312"/>
    </location>
</feature>
<gene>
    <name evidence="2" type="ORF">GGQ59_002702</name>
</gene>
<sequence>MRAQTVVAGFVLLLTLACAGAPRALADAEANADTAPRDGLRFVALADHIDADNGRAAAAYLIGEMRGVVPGSVLPDDQELFSYYKDGAADYSVSFFNELDFSGVAFDKPQTATLITDRHVLFAGHFTRQPGATLSFFAKDSSRVDRTVKALRRVGKAPRADDRGEADIDLTVGLLDEPVPAKIAVYPLLDVAFPTLAGLYGRQVPVIVTNRRRRASISTLNVQTSIDRGYTYQTYKLGSEPLSLPEDWSYRPRKGDSGNPSFYVVDGELVLASTFSNAAGAGNGPNLAYEPVQQRIQAAIDALNAEAEEAPR</sequence>
<feature type="signal peptide" evidence="1">
    <location>
        <begin position="1"/>
        <end position="26"/>
    </location>
</feature>
<name>A0A840I7S6_9PROT</name>
<keyword evidence="1" id="KW-0732">Signal</keyword>
<dbReference type="RefSeq" id="WP_183819457.1">
    <property type="nucleotide sequence ID" value="NZ_JACHOB010000006.1"/>
</dbReference>
<dbReference type="EMBL" id="JACHOB010000006">
    <property type="protein sequence ID" value="MBB4660158.1"/>
    <property type="molecule type" value="Genomic_DNA"/>
</dbReference>
<proteinExistence type="predicted"/>
<dbReference type="AlphaFoldDB" id="A0A840I7S6"/>
<keyword evidence="3" id="KW-1185">Reference proteome</keyword>
<protein>
    <recommendedName>
        <fullName evidence="4">Serine protease</fullName>
    </recommendedName>
</protein>
<organism evidence="2 3">
    <name type="scientific">Parvularcula dongshanensis</name>
    <dbReference type="NCBI Taxonomy" id="1173995"/>
    <lineage>
        <taxon>Bacteria</taxon>
        <taxon>Pseudomonadati</taxon>
        <taxon>Pseudomonadota</taxon>
        <taxon>Alphaproteobacteria</taxon>
        <taxon>Parvularculales</taxon>
        <taxon>Parvularculaceae</taxon>
        <taxon>Parvularcula</taxon>
    </lineage>
</organism>
<accession>A0A840I7S6</accession>
<evidence type="ECO:0000313" key="3">
    <source>
        <dbReference type="Proteomes" id="UP000563524"/>
    </source>
</evidence>
<evidence type="ECO:0008006" key="4">
    <source>
        <dbReference type="Google" id="ProtNLM"/>
    </source>
</evidence>
<evidence type="ECO:0000313" key="2">
    <source>
        <dbReference type="EMBL" id="MBB4660158.1"/>
    </source>
</evidence>
<evidence type="ECO:0000256" key="1">
    <source>
        <dbReference type="SAM" id="SignalP"/>
    </source>
</evidence>